<dbReference type="Gene3D" id="3.90.640.10">
    <property type="entry name" value="Actin, Chain A, domain 4"/>
    <property type="match status" value="1"/>
</dbReference>
<evidence type="ECO:0000256" key="7">
    <source>
        <dbReference type="ARBA" id="ARBA00073387"/>
    </source>
</evidence>
<dbReference type="Gene3D" id="3.30.420.40">
    <property type="match status" value="2"/>
</dbReference>
<evidence type="ECO:0000256" key="2">
    <source>
        <dbReference type="ARBA" id="ARBA00022490"/>
    </source>
</evidence>
<keyword evidence="2" id="KW-0963">Cytoplasm</keyword>
<sequence>MCVPVVLVKTRGTVHRSVPYVSSLGSGSGVLEDGIRESRVAAAAAAENPSLWARMDLKRGGTHHTPYAMHWHRYPHVIDNGSGVSKAGFAGDHIPHATFPTIVGRPRHEQIMRSLGQGDSYVGHDAQIRRGILYVRNPIERGIVTNWDDMEKVWRYTYDTLHVAPDERPVMLTEAPLTPQVDREKTAQIMFETFRVPALYVAIQAVLSLYADGRTTGIVLDSGDGVTHAVPVNEGFPLAHAIVPLELSGRLLTDVLMGKLLDLGYPSLTNAEREIARDVKEKLCYVAPDFEQEQQAAPQFATTETPYELPDGQVIVIGAARFHVPEVLFQPSLIGLETDGIHTATYNAINKCAADVHPALYKNVVLAGGNTCFPGIADRMQRELTALAPAETQVTVIAPDDRKHSAWTGGSIIASLSTFQNLWCSKQAYEESGPGIVHRMGPNANAGVV</sequence>
<evidence type="ECO:0000256" key="1">
    <source>
        <dbReference type="ARBA" id="ARBA00004245"/>
    </source>
</evidence>
<evidence type="ECO:0000256" key="5">
    <source>
        <dbReference type="ARBA" id="ARBA00023212"/>
    </source>
</evidence>
<dbReference type="SUPFAM" id="SSF53067">
    <property type="entry name" value="Actin-like ATPase domain"/>
    <property type="match status" value="2"/>
</dbReference>
<dbReference type="GO" id="GO:0005524">
    <property type="term" value="F:ATP binding"/>
    <property type="evidence" value="ECO:0007669"/>
    <property type="project" value="UniProtKB-KW"/>
</dbReference>
<comment type="subcellular location">
    <subcellularLocation>
        <location evidence="1">Cytoplasm</location>
        <location evidence="1">Cytoskeleton</location>
    </subcellularLocation>
</comment>
<evidence type="ECO:0000256" key="9">
    <source>
        <dbReference type="ARBA" id="ARBA00083222"/>
    </source>
</evidence>
<gene>
    <name evidence="10" type="ORF">ONZ51_g9406</name>
</gene>
<evidence type="ECO:0000313" key="10">
    <source>
        <dbReference type="EMBL" id="KAJ8468807.1"/>
    </source>
</evidence>
<dbReference type="PANTHER" id="PTHR11937">
    <property type="entry name" value="ACTIN"/>
    <property type="match status" value="1"/>
</dbReference>
<organism evidence="10 11">
    <name type="scientific">Trametes cubensis</name>
    <dbReference type="NCBI Taxonomy" id="1111947"/>
    <lineage>
        <taxon>Eukaryota</taxon>
        <taxon>Fungi</taxon>
        <taxon>Dikarya</taxon>
        <taxon>Basidiomycota</taxon>
        <taxon>Agaricomycotina</taxon>
        <taxon>Agaricomycetes</taxon>
        <taxon>Polyporales</taxon>
        <taxon>Polyporaceae</taxon>
        <taxon>Trametes</taxon>
    </lineage>
</organism>
<evidence type="ECO:0000256" key="8">
    <source>
        <dbReference type="ARBA" id="ARBA00076361"/>
    </source>
</evidence>
<proteinExistence type="inferred from homology"/>
<dbReference type="InterPro" id="IPR043129">
    <property type="entry name" value="ATPase_NBD"/>
</dbReference>
<comment type="caution">
    <text evidence="10">The sequence shown here is derived from an EMBL/GenBank/DDBJ whole genome shotgun (WGS) entry which is preliminary data.</text>
</comment>
<protein>
    <recommendedName>
        <fullName evidence="7">Centractin</fullName>
    </recommendedName>
    <alternativeName>
        <fullName evidence="8">Actin-like protein</fullName>
    </alternativeName>
    <alternativeName>
        <fullName evidence="9">Actin-related protein 1</fullName>
    </alternativeName>
</protein>
<keyword evidence="5" id="KW-0206">Cytoskeleton</keyword>
<dbReference type="FunFam" id="3.30.420.40:FF:000148">
    <property type="entry name" value="Actin, alpha skeletal muscle"/>
    <property type="match status" value="1"/>
</dbReference>
<name>A0AAD7TLH1_9APHY</name>
<evidence type="ECO:0000256" key="3">
    <source>
        <dbReference type="ARBA" id="ARBA00022741"/>
    </source>
</evidence>
<dbReference type="InterPro" id="IPR004000">
    <property type="entry name" value="Actin"/>
</dbReference>
<keyword evidence="4" id="KW-0067">ATP-binding</keyword>
<keyword evidence="11" id="KW-1185">Reference proteome</keyword>
<dbReference type="Proteomes" id="UP001215151">
    <property type="component" value="Unassembled WGS sequence"/>
</dbReference>
<dbReference type="AlphaFoldDB" id="A0AAD7TLH1"/>
<dbReference type="FunFam" id="3.90.640.10:FF:000007">
    <property type="entry name" value="Actin like 7B"/>
    <property type="match status" value="1"/>
</dbReference>
<keyword evidence="3" id="KW-0547">Nucleotide-binding</keyword>
<dbReference type="PRINTS" id="PR00190">
    <property type="entry name" value="ACTIN"/>
</dbReference>
<dbReference type="Pfam" id="PF00022">
    <property type="entry name" value="Actin"/>
    <property type="match status" value="1"/>
</dbReference>
<evidence type="ECO:0000313" key="11">
    <source>
        <dbReference type="Proteomes" id="UP001215151"/>
    </source>
</evidence>
<dbReference type="GO" id="GO:0005869">
    <property type="term" value="C:dynactin complex"/>
    <property type="evidence" value="ECO:0007669"/>
    <property type="project" value="UniProtKB-ARBA"/>
</dbReference>
<reference evidence="10" key="1">
    <citation type="submission" date="2022-11" db="EMBL/GenBank/DDBJ databases">
        <title>Genome Sequence of Cubamyces cubensis.</title>
        <authorList>
            <person name="Buettner E."/>
        </authorList>
    </citation>
    <scope>NUCLEOTIDE SEQUENCE</scope>
    <source>
        <strain evidence="10">MPL-01</strain>
    </source>
</reference>
<dbReference type="SMART" id="SM00268">
    <property type="entry name" value="ACTIN"/>
    <property type="match status" value="1"/>
</dbReference>
<accession>A0AAD7TLH1</accession>
<comment type="similarity">
    <text evidence="6">Belongs to the actin family. ARP1 subfamily.</text>
</comment>
<evidence type="ECO:0000256" key="6">
    <source>
        <dbReference type="ARBA" id="ARBA00038483"/>
    </source>
</evidence>
<evidence type="ECO:0000256" key="4">
    <source>
        <dbReference type="ARBA" id="ARBA00022840"/>
    </source>
</evidence>
<dbReference type="EMBL" id="JAPEVG010000320">
    <property type="protein sequence ID" value="KAJ8468807.1"/>
    <property type="molecule type" value="Genomic_DNA"/>
</dbReference>